<dbReference type="PANTHER" id="PTHR23028">
    <property type="entry name" value="ACETYLTRANSFERASE"/>
    <property type="match status" value="1"/>
</dbReference>
<evidence type="ECO:0000259" key="9">
    <source>
        <dbReference type="Pfam" id="PF01757"/>
    </source>
</evidence>
<dbReference type="Pfam" id="PF01757">
    <property type="entry name" value="Acyl_transf_3"/>
    <property type="match status" value="1"/>
</dbReference>
<dbReference type="InterPro" id="IPR043968">
    <property type="entry name" value="SGNH"/>
</dbReference>
<evidence type="ECO:0000313" key="11">
    <source>
        <dbReference type="EMBL" id="MFC6707295.1"/>
    </source>
</evidence>
<feature type="domain" description="SGNH" evidence="10">
    <location>
        <begin position="413"/>
        <end position="627"/>
    </location>
</feature>
<keyword evidence="5 8" id="KW-1133">Transmembrane helix</keyword>
<keyword evidence="7 11" id="KW-0012">Acyltransferase</keyword>
<accession>A0ABW2AKZ1</accession>
<dbReference type="SUPFAM" id="SSF52266">
    <property type="entry name" value="SGNH hydrolase"/>
    <property type="match status" value="1"/>
</dbReference>
<keyword evidence="6 8" id="KW-0472">Membrane</keyword>
<comment type="subcellular location">
    <subcellularLocation>
        <location evidence="1">Cell membrane</location>
        <topology evidence="1">Multi-pass membrane protein</topology>
    </subcellularLocation>
</comment>
<feature type="transmembrane region" description="Helical" evidence="8">
    <location>
        <begin position="244"/>
        <end position="265"/>
    </location>
</feature>
<evidence type="ECO:0000256" key="4">
    <source>
        <dbReference type="ARBA" id="ARBA00022692"/>
    </source>
</evidence>
<feature type="transmembrane region" description="Helical" evidence="8">
    <location>
        <begin position="153"/>
        <end position="170"/>
    </location>
</feature>
<feature type="transmembrane region" description="Helical" evidence="8">
    <location>
        <begin position="369"/>
        <end position="391"/>
    </location>
</feature>
<dbReference type="Pfam" id="PF19040">
    <property type="entry name" value="SGNH"/>
    <property type="match status" value="1"/>
</dbReference>
<name>A0ABW2AKZ1_9MICO</name>
<evidence type="ECO:0000313" key="12">
    <source>
        <dbReference type="Proteomes" id="UP001596298"/>
    </source>
</evidence>
<dbReference type="InterPro" id="IPR050879">
    <property type="entry name" value="Acyltransferase_3"/>
</dbReference>
<dbReference type="RefSeq" id="WP_382403968.1">
    <property type="nucleotide sequence ID" value="NZ_JBHSWH010000001.1"/>
</dbReference>
<dbReference type="Proteomes" id="UP001596298">
    <property type="component" value="Unassembled WGS sequence"/>
</dbReference>
<evidence type="ECO:0000256" key="5">
    <source>
        <dbReference type="ARBA" id="ARBA00022989"/>
    </source>
</evidence>
<feature type="domain" description="Acyltransferase 3" evidence="9">
    <location>
        <begin position="12"/>
        <end position="352"/>
    </location>
</feature>
<feature type="transmembrane region" description="Helical" evidence="8">
    <location>
        <begin position="338"/>
        <end position="357"/>
    </location>
</feature>
<organism evidence="11 12">
    <name type="scientific">Flexivirga alba</name>
    <dbReference type="NCBI Taxonomy" id="702742"/>
    <lineage>
        <taxon>Bacteria</taxon>
        <taxon>Bacillati</taxon>
        <taxon>Actinomycetota</taxon>
        <taxon>Actinomycetes</taxon>
        <taxon>Micrococcales</taxon>
        <taxon>Dermacoccaceae</taxon>
        <taxon>Flexivirga</taxon>
    </lineage>
</organism>
<feature type="transmembrane region" description="Helical" evidence="8">
    <location>
        <begin position="37"/>
        <end position="58"/>
    </location>
</feature>
<proteinExistence type="predicted"/>
<dbReference type="EMBL" id="JBHSWH010000001">
    <property type="protein sequence ID" value="MFC6707295.1"/>
    <property type="molecule type" value="Genomic_DNA"/>
</dbReference>
<gene>
    <name evidence="11" type="ORF">ACFQDH_19045</name>
</gene>
<feature type="transmembrane region" description="Helical" evidence="8">
    <location>
        <begin position="216"/>
        <end position="232"/>
    </location>
</feature>
<evidence type="ECO:0000256" key="7">
    <source>
        <dbReference type="ARBA" id="ARBA00023315"/>
    </source>
</evidence>
<keyword evidence="2" id="KW-1003">Cell membrane</keyword>
<reference evidence="12" key="1">
    <citation type="journal article" date="2019" name="Int. J. Syst. Evol. Microbiol.">
        <title>The Global Catalogue of Microorganisms (GCM) 10K type strain sequencing project: providing services to taxonomists for standard genome sequencing and annotation.</title>
        <authorList>
            <consortium name="The Broad Institute Genomics Platform"/>
            <consortium name="The Broad Institute Genome Sequencing Center for Infectious Disease"/>
            <person name="Wu L."/>
            <person name="Ma J."/>
        </authorList>
    </citation>
    <scope>NUCLEOTIDE SEQUENCE [LARGE SCALE GENOMIC DNA]</scope>
    <source>
        <strain evidence="12">CCUG 58127</strain>
    </source>
</reference>
<evidence type="ECO:0000256" key="1">
    <source>
        <dbReference type="ARBA" id="ARBA00004651"/>
    </source>
</evidence>
<dbReference type="InterPro" id="IPR036514">
    <property type="entry name" value="SGNH_hydro_sf"/>
</dbReference>
<evidence type="ECO:0000256" key="3">
    <source>
        <dbReference type="ARBA" id="ARBA00022679"/>
    </source>
</evidence>
<feature type="transmembrane region" description="Helical" evidence="8">
    <location>
        <begin position="177"/>
        <end position="196"/>
    </location>
</feature>
<evidence type="ECO:0000259" key="10">
    <source>
        <dbReference type="Pfam" id="PF19040"/>
    </source>
</evidence>
<keyword evidence="3" id="KW-0808">Transferase</keyword>
<keyword evidence="4 8" id="KW-0812">Transmembrane</keyword>
<dbReference type="PANTHER" id="PTHR23028:SF53">
    <property type="entry name" value="ACYL_TRANSF_3 DOMAIN-CONTAINING PROTEIN"/>
    <property type="match status" value="1"/>
</dbReference>
<keyword evidence="12" id="KW-1185">Reference proteome</keyword>
<comment type="caution">
    <text evidence="11">The sequence shown here is derived from an EMBL/GenBank/DDBJ whole genome shotgun (WGS) entry which is preliminary data.</text>
</comment>
<protein>
    <submittedName>
        <fullName evidence="11">Acyltransferase family protein</fullName>
    </submittedName>
</protein>
<sequence>MSPRSTRGGYRPALDGLRAISVLTILAYHVPVSWAKGGYWGVNTFFVVSGYLITGLLLREYDNWGSIDLPAFYLRRARRLLPALLLMLVSVSLVVPRVLDDQTPSTIRGDGLASLFYVANWRFIATGQSYFAQFGQTVASPFKHTWSLAIEEQYYLFFPLLLLVLLRLFGRRAKSRALGVVVLLAAASAALMALLYTPGGDPSRVYYGTDTRMQDVLVGAALALALSALPAGRVTSWAARRHTVLTALGWSCLAGVLVWCAAVPVSGWVFYGGYLAFDLVAAGLVLAVELVPSGAIAKVLGWKPLAWTGMISYGLYLWHYPIFVVLTEERTHLPAIPLQLLRFGLTFGIAAASYHFVEDPIRNGALRRLGHGVARALPVAAITATVVAIAVSVNGLRLAPAAAAGSNTVLSGAGDGKYRLLIVGDSVGFSLGYNFPAAVFPDIKPTADVDFGCGTAEQHIVVDGKTQPEQSGCGEVFMHWSDGVASTQPNVIVWSLGPWEVYDHDINGKTLTVGSAAYASYLTGRLEQGLTAMNRAGRHGPVVIPKVPCLGQPKYTVEGVNMATDRNDPRRAAEVNKILTTFAAKHPKTVHLVDTNELVCPTGKFTVKVHGVQLRTDGVHYTKAGATAFWKWLMPQVSQWVPDTPKAKS</sequence>
<dbReference type="GO" id="GO:0016746">
    <property type="term" value="F:acyltransferase activity"/>
    <property type="evidence" value="ECO:0007669"/>
    <property type="project" value="UniProtKB-KW"/>
</dbReference>
<evidence type="ECO:0000256" key="8">
    <source>
        <dbReference type="SAM" id="Phobius"/>
    </source>
</evidence>
<evidence type="ECO:0000256" key="2">
    <source>
        <dbReference type="ARBA" id="ARBA00022475"/>
    </source>
</evidence>
<feature type="transmembrane region" description="Helical" evidence="8">
    <location>
        <begin position="271"/>
        <end position="292"/>
    </location>
</feature>
<feature type="transmembrane region" description="Helical" evidence="8">
    <location>
        <begin position="304"/>
        <end position="326"/>
    </location>
</feature>
<evidence type="ECO:0000256" key="6">
    <source>
        <dbReference type="ARBA" id="ARBA00023136"/>
    </source>
</evidence>
<dbReference type="Gene3D" id="3.40.50.1110">
    <property type="entry name" value="SGNH hydrolase"/>
    <property type="match status" value="1"/>
</dbReference>
<feature type="transmembrane region" description="Helical" evidence="8">
    <location>
        <begin position="79"/>
        <end position="99"/>
    </location>
</feature>
<dbReference type="InterPro" id="IPR002656">
    <property type="entry name" value="Acyl_transf_3_dom"/>
</dbReference>